<proteinExistence type="predicted"/>
<gene>
    <name evidence="4" type="ORF">QRD43_15425</name>
</gene>
<protein>
    <submittedName>
        <fullName evidence="4">GNAT family N-acetyltransferase</fullName>
        <ecNumber evidence="4">2.3.1.-</ecNumber>
    </submittedName>
</protein>
<evidence type="ECO:0000256" key="1">
    <source>
        <dbReference type="ARBA" id="ARBA00022679"/>
    </source>
</evidence>
<dbReference type="InterPro" id="IPR000182">
    <property type="entry name" value="GNAT_dom"/>
</dbReference>
<dbReference type="GO" id="GO:0016746">
    <property type="term" value="F:acyltransferase activity"/>
    <property type="evidence" value="ECO:0007669"/>
    <property type="project" value="UniProtKB-KW"/>
</dbReference>
<feature type="domain" description="N-acetyltransferase" evidence="3">
    <location>
        <begin position="3"/>
        <end position="145"/>
    </location>
</feature>
<dbReference type="RefSeq" id="WP_285983392.1">
    <property type="nucleotide sequence ID" value="NZ_JASVDS010000004.1"/>
</dbReference>
<evidence type="ECO:0000256" key="2">
    <source>
        <dbReference type="ARBA" id="ARBA00023315"/>
    </source>
</evidence>
<keyword evidence="5" id="KW-1185">Reference proteome</keyword>
<keyword evidence="2 4" id="KW-0012">Acyltransferase</keyword>
<dbReference type="Proteomes" id="UP001238603">
    <property type="component" value="Unassembled WGS sequence"/>
</dbReference>
<dbReference type="PROSITE" id="PS51186">
    <property type="entry name" value="GNAT"/>
    <property type="match status" value="1"/>
</dbReference>
<dbReference type="PANTHER" id="PTHR43877">
    <property type="entry name" value="AMINOALKYLPHOSPHONATE N-ACETYLTRANSFERASE-RELATED-RELATED"/>
    <property type="match status" value="1"/>
</dbReference>
<evidence type="ECO:0000259" key="3">
    <source>
        <dbReference type="PROSITE" id="PS51186"/>
    </source>
</evidence>
<name>A0ABT7LKB2_9BURK</name>
<dbReference type="Pfam" id="PF00583">
    <property type="entry name" value="Acetyltransf_1"/>
    <property type="match status" value="1"/>
</dbReference>
<organism evidence="4 5">
    <name type="scientific">Roseateles subflavus</name>
    <dbReference type="NCBI Taxonomy" id="3053353"/>
    <lineage>
        <taxon>Bacteria</taxon>
        <taxon>Pseudomonadati</taxon>
        <taxon>Pseudomonadota</taxon>
        <taxon>Betaproteobacteria</taxon>
        <taxon>Burkholderiales</taxon>
        <taxon>Sphaerotilaceae</taxon>
        <taxon>Roseateles</taxon>
    </lineage>
</organism>
<dbReference type="Gene3D" id="3.40.630.30">
    <property type="match status" value="1"/>
</dbReference>
<accession>A0ABT7LKB2</accession>
<comment type="caution">
    <text evidence="4">The sequence shown here is derived from an EMBL/GenBank/DDBJ whole genome shotgun (WGS) entry which is preliminary data.</text>
</comment>
<dbReference type="InterPro" id="IPR050832">
    <property type="entry name" value="Bact_Acetyltransf"/>
</dbReference>
<dbReference type="EC" id="2.3.1.-" evidence="4"/>
<reference evidence="4 5" key="1">
    <citation type="submission" date="2023-06" db="EMBL/GenBank/DDBJ databases">
        <title>Pelomonas sp. APW6 16S ribosomal RNA gene genome sequencing and assembly.</title>
        <authorList>
            <person name="Woo H."/>
        </authorList>
    </citation>
    <scope>NUCLEOTIDE SEQUENCE [LARGE SCALE GENOMIC DNA]</scope>
    <source>
        <strain evidence="4 5">APW6</strain>
    </source>
</reference>
<sequence>MAGLIREASASDLPAMAGLLGQLGYPVTAAELAARFARLAARADHVLLVSESDVGLTGLCHLQQIPLIASDGYVEVHALVVDASHRRRGWGRRLLQEAERRSRALGATRLRLRSGVHREEAHRFYRDLGDAQRRASLAFERDLQA</sequence>
<dbReference type="SUPFAM" id="SSF55729">
    <property type="entry name" value="Acyl-CoA N-acyltransferases (Nat)"/>
    <property type="match status" value="1"/>
</dbReference>
<evidence type="ECO:0000313" key="5">
    <source>
        <dbReference type="Proteomes" id="UP001238603"/>
    </source>
</evidence>
<dbReference type="EMBL" id="JASVDS010000004">
    <property type="protein sequence ID" value="MDL5033305.1"/>
    <property type="molecule type" value="Genomic_DNA"/>
</dbReference>
<dbReference type="InterPro" id="IPR016181">
    <property type="entry name" value="Acyl_CoA_acyltransferase"/>
</dbReference>
<evidence type="ECO:0000313" key="4">
    <source>
        <dbReference type="EMBL" id="MDL5033305.1"/>
    </source>
</evidence>
<keyword evidence="1 4" id="KW-0808">Transferase</keyword>